<gene>
    <name evidence="8" type="ORF">B0T11DRAFT_307423</name>
</gene>
<proteinExistence type="predicted"/>
<reference evidence="8" key="1">
    <citation type="journal article" date="2021" name="Nat. Commun.">
        <title>Genetic determinants of endophytism in the Arabidopsis root mycobiome.</title>
        <authorList>
            <person name="Mesny F."/>
            <person name="Miyauchi S."/>
            <person name="Thiergart T."/>
            <person name="Pickel B."/>
            <person name="Atanasova L."/>
            <person name="Karlsson M."/>
            <person name="Huettel B."/>
            <person name="Barry K.W."/>
            <person name="Haridas S."/>
            <person name="Chen C."/>
            <person name="Bauer D."/>
            <person name="Andreopoulos W."/>
            <person name="Pangilinan J."/>
            <person name="LaButti K."/>
            <person name="Riley R."/>
            <person name="Lipzen A."/>
            <person name="Clum A."/>
            <person name="Drula E."/>
            <person name="Henrissat B."/>
            <person name="Kohler A."/>
            <person name="Grigoriev I.V."/>
            <person name="Martin F.M."/>
            <person name="Hacquard S."/>
        </authorList>
    </citation>
    <scope>NUCLEOTIDE SEQUENCE</scope>
    <source>
        <strain evidence="8">MPI-CAGE-AT-0016</strain>
    </source>
</reference>
<evidence type="ECO:0000256" key="7">
    <source>
        <dbReference type="SAM" id="Phobius"/>
    </source>
</evidence>
<keyword evidence="4 7" id="KW-1133">Transmembrane helix</keyword>
<feature type="region of interest" description="Disordered" evidence="6">
    <location>
        <begin position="1"/>
        <end position="29"/>
    </location>
</feature>
<dbReference type="AlphaFoldDB" id="A0A8K0X143"/>
<dbReference type="Proteomes" id="UP000813385">
    <property type="component" value="Unassembled WGS sequence"/>
</dbReference>
<feature type="transmembrane region" description="Helical" evidence="7">
    <location>
        <begin position="355"/>
        <end position="382"/>
    </location>
</feature>
<evidence type="ECO:0000256" key="6">
    <source>
        <dbReference type="SAM" id="MobiDB-lite"/>
    </source>
</evidence>
<keyword evidence="9" id="KW-1185">Reference proteome</keyword>
<dbReference type="PANTHER" id="PTHR43791">
    <property type="entry name" value="PERMEASE-RELATED"/>
    <property type="match status" value="1"/>
</dbReference>
<evidence type="ECO:0000256" key="2">
    <source>
        <dbReference type="ARBA" id="ARBA00022448"/>
    </source>
</evidence>
<dbReference type="Pfam" id="PF07690">
    <property type="entry name" value="MFS_1"/>
    <property type="match status" value="1"/>
</dbReference>
<dbReference type="Gene3D" id="1.20.1250.20">
    <property type="entry name" value="MFS general substrate transporter like domains"/>
    <property type="match status" value="1"/>
</dbReference>
<comment type="subcellular location">
    <subcellularLocation>
        <location evidence="1">Membrane</location>
        <topology evidence="1">Multi-pass membrane protein</topology>
    </subcellularLocation>
</comment>
<dbReference type="GO" id="GO:0022857">
    <property type="term" value="F:transmembrane transporter activity"/>
    <property type="evidence" value="ECO:0007669"/>
    <property type="project" value="InterPro"/>
</dbReference>
<keyword evidence="2" id="KW-0813">Transport</keyword>
<feature type="transmembrane region" description="Helical" evidence="7">
    <location>
        <begin position="194"/>
        <end position="213"/>
    </location>
</feature>
<keyword evidence="5 7" id="KW-0472">Membrane</keyword>
<dbReference type="EMBL" id="JAGPXD010000005">
    <property type="protein sequence ID" value="KAH7353856.1"/>
    <property type="molecule type" value="Genomic_DNA"/>
</dbReference>
<dbReference type="PANTHER" id="PTHR43791:SF65">
    <property type="entry name" value="MAJOR FACILITATOR SUPERFAMILY (MFS) PROFILE DOMAIN-CONTAINING PROTEIN-RELATED"/>
    <property type="match status" value="1"/>
</dbReference>
<feature type="transmembrane region" description="Helical" evidence="7">
    <location>
        <begin position="487"/>
        <end position="507"/>
    </location>
</feature>
<protein>
    <submittedName>
        <fullName evidence="8">Major facilitator superfamily domain-containing protein</fullName>
    </submittedName>
</protein>
<name>A0A8K0X143_9PEZI</name>
<accession>A0A8K0X143</accession>
<dbReference type="SUPFAM" id="SSF103473">
    <property type="entry name" value="MFS general substrate transporter"/>
    <property type="match status" value="1"/>
</dbReference>
<dbReference type="InterPro" id="IPR036259">
    <property type="entry name" value="MFS_trans_sf"/>
</dbReference>
<dbReference type="FunFam" id="1.20.1250.20:FF:000247">
    <property type="entry name" value="MFS general substrate transporter"/>
    <property type="match status" value="1"/>
</dbReference>
<sequence length="545" mass="62876">MARSVNEKVSEKSEKSPPKSTTTAVDPALSLVPPEEERSWWQRRAKESPDAIATRRSVFDDPNVAEHYRPLSKWENIHRFDPSERWTVAEERAVIRKIDWRIMFFTCTMFMALELDRSNISQAVSDNMIPDLGMDTNDFNLGNTVFRLTFLLAELPSQLISKHFGPDNWIPMQLCLWSLVSAGQFWLSGRGSFLACRALLAVFTILYLSYFYTSAELAVRLAFFWTAYNVADIISGFLGAGLLQLRGWHGLEGWRWLFLFEGLLTLIVGLVAWFLMPAGPTQTKGILVGKDGWFTEREERIMVNRHNRQPITPRLLWASLKDYDLWPMYAIGLTFLIPAAPPGTYFTLTLRNLGFSVLVTNLLTVPQTVLNICNLLLITYLSEKWKERALLGLFVQVWKLPFMIYLYVVDITVVNRWMSFAILTLLLGSPTTHPIQVAWNSRNSNTVRLRTVSAALYNMSVQMASISAANVYRKHDAPRYRDGNKNLIAIIAMNITLYLLTRTYYIWRNKSRDKIWDAMDDAQKKHYLETTKDEGNKRLDFRFVY</sequence>
<organism evidence="8 9">
    <name type="scientific">Plectosphaerella cucumerina</name>
    <dbReference type="NCBI Taxonomy" id="40658"/>
    <lineage>
        <taxon>Eukaryota</taxon>
        <taxon>Fungi</taxon>
        <taxon>Dikarya</taxon>
        <taxon>Ascomycota</taxon>
        <taxon>Pezizomycotina</taxon>
        <taxon>Sordariomycetes</taxon>
        <taxon>Hypocreomycetidae</taxon>
        <taxon>Glomerellales</taxon>
        <taxon>Plectosphaerellaceae</taxon>
        <taxon>Plectosphaerella</taxon>
    </lineage>
</organism>
<feature type="transmembrane region" description="Helical" evidence="7">
    <location>
        <begin position="257"/>
        <end position="276"/>
    </location>
</feature>
<evidence type="ECO:0000256" key="5">
    <source>
        <dbReference type="ARBA" id="ARBA00023136"/>
    </source>
</evidence>
<evidence type="ECO:0000256" key="1">
    <source>
        <dbReference type="ARBA" id="ARBA00004141"/>
    </source>
</evidence>
<evidence type="ECO:0000313" key="9">
    <source>
        <dbReference type="Proteomes" id="UP000813385"/>
    </source>
</evidence>
<dbReference type="OrthoDB" id="1935484at2759"/>
<feature type="transmembrane region" description="Helical" evidence="7">
    <location>
        <begin position="402"/>
        <end position="428"/>
    </location>
</feature>
<comment type="caution">
    <text evidence="8">The sequence shown here is derived from an EMBL/GenBank/DDBJ whole genome shotgun (WGS) entry which is preliminary data.</text>
</comment>
<feature type="transmembrane region" description="Helical" evidence="7">
    <location>
        <begin position="326"/>
        <end position="348"/>
    </location>
</feature>
<evidence type="ECO:0000313" key="8">
    <source>
        <dbReference type="EMBL" id="KAH7353856.1"/>
    </source>
</evidence>
<dbReference type="GO" id="GO:0016020">
    <property type="term" value="C:membrane"/>
    <property type="evidence" value="ECO:0007669"/>
    <property type="project" value="UniProtKB-SubCell"/>
</dbReference>
<dbReference type="InterPro" id="IPR011701">
    <property type="entry name" value="MFS"/>
</dbReference>
<dbReference type="FunFam" id="1.20.1250.20:FF:000106">
    <property type="entry name" value="MFS transporter, putative"/>
    <property type="match status" value="1"/>
</dbReference>
<feature type="compositionally biased region" description="Basic and acidic residues" evidence="6">
    <location>
        <begin position="1"/>
        <end position="17"/>
    </location>
</feature>
<evidence type="ECO:0000256" key="3">
    <source>
        <dbReference type="ARBA" id="ARBA00022692"/>
    </source>
</evidence>
<keyword evidence="3 7" id="KW-0812">Transmembrane</keyword>
<evidence type="ECO:0000256" key="4">
    <source>
        <dbReference type="ARBA" id="ARBA00022989"/>
    </source>
</evidence>
<feature type="transmembrane region" description="Helical" evidence="7">
    <location>
        <begin position="225"/>
        <end position="245"/>
    </location>
</feature>